<organism evidence="2 3">
    <name type="scientific">Pantoea latae</name>
    <dbReference type="NCBI Taxonomy" id="1964541"/>
    <lineage>
        <taxon>Bacteria</taxon>
        <taxon>Pseudomonadati</taxon>
        <taxon>Pseudomonadota</taxon>
        <taxon>Gammaproteobacteria</taxon>
        <taxon>Enterobacterales</taxon>
        <taxon>Erwiniaceae</taxon>
        <taxon>Pantoea</taxon>
    </lineage>
</organism>
<dbReference type="GO" id="GO:0016787">
    <property type="term" value="F:hydrolase activity"/>
    <property type="evidence" value="ECO:0007669"/>
    <property type="project" value="InterPro"/>
</dbReference>
<dbReference type="InterPro" id="IPR032466">
    <property type="entry name" value="Metal_Hydrolase"/>
</dbReference>
<dbReference type="AlphaFoldDB" id="A0A1V9DQR3"/>
<evidence type="ECO:0000313" key="3">
    <source>
        <dbReference type="Proteomes" id="UP000192769"/>
    </source>
</evidence>
<reference evidence="2 3" key="1">
    <citation type="submission" date="2017-02" db="EMBL/GenBank/DDBJ databases">
        <title>Whole genome shotgun sequence of Pantoea agglomerans strain AS1 isolated from a cycad, Zamia floridana in Central Florida, USA.</title>
        <authorList>
            <person name="Lata P."/>
            <person name="Govindarajan S."/>
            <person name="Qi F."/>
            <person name="Li J.-L."/>
            <person name="Maurya S.K."/>
            <person name="Sahoo M.K."/>
        </authorList>
    </citation>
    <scope>NUCLEOTIDE SEQUENCE [LARGE SCALE GENOMIC DNA]</scope>
    <source>
        <strain evidence="2 3">AS1</strain>
    </source>
</reference>
<dbReference type="Proteomes" id="UP000192769">
    <property type="component" value="Unassembled WGS sequence"/>
</dbReference>
<dbReference type="InterPro" id="IPR006680">
    <property type="entry name" value="Amidohydro-rel"/>
</dbReference>
<dbReference type="SUPFAM" id="SSF51556">
    <property type="entry name" value="Metallo-dependent hydrolases"/>
    <property type="match status" value="1"/>
</dbReference>
<accession>A0A1V9DQR3</accession>
<dbReference type="PANTHER" id="PTHR35563:SF2">
    <property type="entry name" value="BARREL METAL-DEPENDENT HYDROLASE, PUTATIVE (AFU_ORTHOLOGUE AFUA_1G16240)-RELATED"/>
    <property type="match status" value="1"/>
</dbReference>
<keyword evidence="3" id="KW-1185">Reference proteome</keyword>
<dbReference type="Pfam" id="PF04909">
    <property type="entry name" value="Amidohydro_2"/>
    <property type="match status" value="1"/>
</dbReference>
<gene>
    <name evidence="2" type="ORF">B2J69_00895</name>
</gene>
<dbReference type="EMBL" id="MWUE01000003">
    <property type="protein sequence ID" value="OQP36160.1"/>
    <property type="molecule type" value="Genomic_DNA"/>
</dbReference>
<comment type="caution">
    <text evidence="2">The sequence shown here is derived from an EMBL/GenBank/DDBJ whole genome shotgun (WGS) entry which is preliminary data.</text>
</comment>
<evidence type="ECO:0000313" key="2">
    <source>
        <dbReference type="EMBL" id="OQP36160.1"/>
    </source>
</evidence>
<evidence type="ECO:0000259" key="1">
    <source>
        <dbReference type="Pfam" id="PF04909"/>
    </source>
</evidence>
<feature type="domain" description="Amidohydrolase-related" evidence="1">
    <location>
        <begin position="50"/>
        <end position="327"/>
    </location>
</feature>
<dbReference type="PANTHER" id="PTHR35563">
    <property type="entry name" value="BARREL METAL-DEPENDENT HYDROLASE, PUTATIVE (AFU_ORTHOLOGUE AFUA_1G16240)-RELATED"/>
    <property type="match status" value="1"/>
</dbReference>
<dbReference type="InterPro" id="IPR052358">
    <property type="entry name" value="Aro_Compnd_Degr_Hydrolases"/>
</dbReference>
<proteinExistence type="predicted"/>
<sequence>MHMISRRSLLKTLPLVGVAAGVKAKLSWAAAISSDNFATKLTFIPPSCSCDCHVHVFDPEHFPYAEERVYTPDHASISDLEHHLKALHMDRVVLIQPSPYGTDNRCMLNAVNVLGQKRARGVAVVDDDISSEALKKLHEQGVRGLRLNMEARAGGKLSAEESGSYLKKMADKISALGWHLQIYTTLHDIAALSATITTLSVPVVIDHLGKLKAEEGVQQQGFSELLTLLDSGNVYIKLSALYRVTKDTTWQNVGPFINALVSRKPERLLWASDWPHTMPAPGKKRTKEGIEYFYPVDDMSILNAFGLWLPSERVRQAIFVDNPSRLYWAT</sequence>
<dbReference type="PROSITE" id="PS51318">
    <property type="entry name" value="TAT"/>
    <property type="match status" value="1"/>
</dbReference>
<dbReference type="Gene3D" id="3.20.20.140">
    <property type="entry name" value="Metal-dependent hydrolases"/>
    <property type="match status" value="1"/>
</dbReference>
<protein>
    <recommendedName>
        <fullName evidence="1">Amidohydrolase-related domain-containing protein</fullName>
    </recommendedName>
</protein>
<dbReference type="InterPro" id="IPR006311">
    <property type="entry name" value="TAT_signal"/>
</dbReference>
<name>A0A1V9DQR3_9GAMM</name>